<dbReference type="GO" id="GO:0004048">
    <property type="term" value="F:anthranilate phosphoribosyltransferase activity"/>
    <property type="evidence" value="ECO:0007669"/>
    <property type="project" value="UniProtKB-EC"/>
</dbReference>
<comment type="pathway">
    <text evidence="1">Amino-acid biosynthesis; L-tryptophan biosynthesis; L-tryptophan from chorismate: step 2/5.</text>
</comment>
<gene>
    <name evidence="11" type="ORF">CEUSTIGMA_g4436.t1</name>
</gene>
<keyword evidence="6" id="KW-0822">Tryptophan biosynthesis</keyword>
<keyword evidence="4" id="KW-0328">Glycosyltransferase</keyword>
<evidence type="ECO:0000256" key="5">
    <source>
        <dbReference type="ARBA" id="ARBA00022679"/>
    </source>
</evidence>
<dbReference type="Proteomes" id="UP000232323">
    <property type="component" value="Unassembled WGS sequence"/>
</dbReference>
<protein>
    <recommendedName>
        <fullName evidence="2">anthranilate phosphoribosyltransferase</fullName>
        <ecNumber evidence="2">2.4.2.18</ecNumber>
    </recommendedName>
</protein>
<feature type="domain" description="Glycosyl transferase family 3 N-terminal" evidence="10">
    <location>
        <begin position="49"/>
        <end position="110"/>
    </location>
</feature>
<keyword evidence="7" id="KW-0057">Aromatic amino acid biosynthesis</keyword>
<evidence type="ECO:0000256" key="8">
    <source>
        <dbReference type="ARBA" id="ARBA00061500"/>
    </source>
</evidence>
<reference evidence="11 12" key="1">
    <citation type="submission" date="2017-08" db="EMBL/GenBank/DDBJ databases">
        <title>Acidophilic green algal genome provides insights into adaptation to an acidic environment.</title>
        <authorList>
            <person name="Hirooka S."/>
            <person name="Hirose Y."/>
            <person name="Kanesaki Y."/>
            <person name="Higuchi S."/>
            <person name="Fujiwara T."/>
            <person name="Onuma R."/>
            <person name="Era A."/>
            <person name="Ohbayashi R."/>
            <person name="Uzuka A."/>
            <person name="Nozaki H."/>
            <person name="Yoshikawa H."/>
            <person name="Miyagishima S.Y."/>
        </authorList>
    </citation>
    <scope>NUCLEOTIDE SEQUENCE [LARGE SCALE GENOMIC DNA]</scope>
    <source>
        <strain evidence="11 12">NIES-2499</strain>
    </source>
</reference>
<dbReference type="Gene3D" id="1.20.970.10">
    <property type="entry name" value="Transferase, Pyrimidine Nucleoside Phosphorylase, Chain C"/>
    <property type="match status" value="1"/>
</dbReference>
<dbReference type="EMBL" id="BEGY01000021">
    <property type="protein sequence ID" value="GAX76989.1"/>
    <property type="molecule type" value="Genomic_DNA"/>
</dbReference>
<dbReference type="HAMAP" id="MF_00211">
    <property type="entry name" value="TrpD"/>
    <property type="match status" value="1"/>
</dbReference>
<dbReference type="SUPFAM" id="SSF52418">
    <property type="entry name" value="Nucleoside phosphorylase/phosphoribosyltransferase catalytic domain"/>
    <property type="match status" value="1"/>
</dbReference>
<evidence type="ECO:0000256" key="7">
    <source>
        <dbReference type="ARBA" id="ARBA00023141"/>
    </source>
</evidence>
<dbReference type="Gene3D" id="3.40.1030.10">
    <property type="entry name" value="Nucleoside phosphorylase/phosphoribosyltransferase catalytic domain"/>
    <property type="match status" value="1"/>
</dbReference>
<dbReference type="STRING" id="1157962.A0A250X229"/>
<dbReference type="InterPro" id="IPR036320">
    <property type="entry name" value="Glycosyl_Trfase_fam3_N_dom_sf"/>
</dbReference>
<dbReference type="GO" id="GO:0005829">
    <property type="term" value="C:cytosol"/>
    <property type="evidence" value="ECO:0007669"/>
    <property type="project" value="TreeGrafter"/>
</dbReference>
<comment type="similarity">
    <text evidence="8">Belongs to the anthranilate phosphoribosyltransferase family.</text>
</comment>
<feature type="domain" description="Glycosyl transferase family 3" evidence="9">
    <location>
        <begin position="118"/>
        <end position="368"/>
    </location>
</feature>
<dbReference type="NCBIfam" id="TIGR01245">
    <property type="entry name" value="trpD"/>
    <property type="match status" value="1"/>
</dbReference>
<evidence type="ECO:0000313" key="11">
    <source>
        <dbReference type="EMBL" id="GAX76989.1"/>
    </source>
</evidence>
<evidence type="ECO:0000256" key="6">
    <source>
        <dbReference type="ARBA" id="ARBA00022822"/>
    </source>
</evidence>
<dbReference type="EC" id="2.4.2.18" evidence="2"/>
<evidence type="ECO:0000259" key="10">
    <source>
        <dbReference type="Pfam" id="PF02885"/>
    </source>
</evidence>
<proteinExistence type="inferred from homology"/>
<dbReference type="PANTHER" id="PTHR43285:SF2">
    <property type="entry name" value="ANTHRANILATE PHOSPHORIBOSYLTRANSFERASE"/>
    <property type="match status" value="1"/>
</dbReference>
<dbReference type="Pfam" id="PF02885">
    <property type="entry name" value="Glycos_trans_3N"/>
    <property type="match status" value="1"/>
</dbReference>
<evidence type="ECO:0000256" key="3">
    <source>
        <dbReference type="ARBA" id="ARBA00022605"/>
    </source>
</evidence>
<evidence type="ECO:0000313" key="12">
    <source>
        <dbReference type="Proteomes" id="UP000232323"/>
    </source>
</evidence>
<dbReference type="PANTHER" id="PTHR43285">
    <property type="entry name" value="ANTHRANILATE PHOSPHORIBOSYLTRANSFERASE"/>
    <property type="match status" value="1"/>
</dbReference>
<comment type="caution">
    <text evidence="11">The sequence shown here is derived from an EMBL/GenBank/DDBJ whole genome shotgun (WGS) entry which is preliminary data.</text>
</comment>
<keyword evidence="5" id="KW-0808">Transferase</keyword>
<dbReference type="FunFam" id="3.40.1030.10:FF:000002">
    <property type="entry name" value="Anthranilate phosphoribosyltransferase"/>
    <property type="match status" value="1"/>
</dbReference>
<keyword evidence="3" id="KW-0028">Amino-acid biosynthesis</keyword>
<keyword evidence="12" id="KW-1185">Reference proteome</keyword>
<dbReference type="SUPFAM" id="SSF47648">
    <property type="entry name" value="Nucleoside phosphorylase/phosphoribosyltransferase N-terminal domain"/>
    <property type="match status" value="1"/>
</dbReference>
<organism evidence="11 12">
    <name type="scientific">Chlamydomonas eustigma</name>
    <dbReference type="NCBI Taxonomy" id="1157962"/>
    <lineage>
        <taxon>Eukaryota</taxon>
        <taxon>Viridiplantae</taxon>
        <taxon>Chlorophyta</taxon>
        <taxon>core chlorophytes</taxon>
        <taxon>Chlorophyceae</taxon>
        <taxon>CS clade</taxon>
        <taxon>Chlamydomonadales</taxon>
        <taxon>Chlamydomonadaceae</taxon>
        <taxon>Chlamydomonas</taxon>
    </lineage>
</organism>
<evidence type="ECO:0000256" key="2">
    <source>
        <dbReference type="ARBA" id="ARBA00011948"/>
    </source>
</evidence>
<dbReference type="InterPro" id="IPR035902">
    <property type="entry name" value="Nuc_phospho_transferase"/>
</dbReference>
<dbReference type="InterPro" id="IPR017459">
    <property type="entry name" value="Glycosyl_Trfase_fam3_N_dom"/>
</dbReference>
<dbReference type="OrthoDB" id="427800at2759"/>
<dbReference type="GO" id="GO:0000162">
    <property type="term" value="P:L-tryptophan biosynthetic process"/>
    <property type="evidence" value="ECO:0007669"/>
    <property type="project" value="UniProtKB-KW"/>
</dbReference>
<dbReference type="InterPro" id="IPR005940">
    <property type="entry name" value="Anthranilate_Pribosyl_Tfrase"/>
</dbReference>
<evidence type="ECO:0000256" key="1">
    <source>
        <dbReference type="ARBA" id="ARBA00004907"/>
    </source>
</evidence>
<sequence>MNTFKIDTRTNAVRLTPYRRISTPFCGRFANSNTANYRSSVLNASLQMREVLEHLIDRKDLPEAQAEHTLKALLDDFVAEQASAFLVLLRAKGETPAEIAGLARAMLDRGLKVSTPMDVVDIVGTGGDGIGSVNISTGASIIAAAAGAKVAKHGNRSVSSLCGSADVLEALGIAIDIGPDGVTSCLQEAGIAFMYAPRYHPAMKAVRPVRAALKVRTALNMLGPLLNPAHAAYGLVGVYSTSISDLMAGSLLQLGLKKALVVHSAGLDELTPMAPAEVVEVVAGVPGLKKYQLDPLSLGIPRCEVEDLKGGDAALNARILQDVMGGQQGAVADALNLNAGVALAACQVASSPAEGVAMAQEMQKSGRAATVLSKWIEASKAAAVRESSQELNSVVKR</sequence>
<accession>A0A250X229</accession>
<dbReference type="AlphaFoldDB" id="A0A250X229"/>
<dbReference type="InterPro" id="IPR000312">
    <property type="entry name" value="Glycosyl_Trfase_fam3"/>
</dbReference>
<evidence type="ECO:0000256" key="4">
    <source>
        <dbReference type="ARBA" id="ARBA00022676"/>
    </source>
</evidence>
<dbReference type="Pfam" id="PF00591">
    <property type="entry name" value="Glycos_transf_3"/>
    <property type="match status" value="1"/>
</dbReference>
<name>A0A250X229_9CHLO</name>
<evidence type="ECO:0000259" key="9">
    <source>
        <dbReference type="Pfam" id="PF00591"/>
    </source>
</evidence>